<gene>
    <name evidence="3" type="ORF">SAMN05660209_04399</name>
</gene>
<feature type="region of interest" description="Disordered" evidence="1">
    <location>
        <begin position="529"/>
        <end position="569"/>
    </location>
</feature>
<evidence type="ECO:0000313" key="3">
    <source>
        <dbReference type="EMBL" id="SDZ02097.1"/>
    </source>
</evidence>
<dbReference type="NCBIfam" id="NF040586">
    <property type="entry name" value="FxSxx_TPR"/>
    <property type="match status" value="1"/>
</dbReference>
<dbReference type="InterPro" id="IPR000157">
    <property type="entry name" value="TIR_dom"/>
</dbReference>
<evidence type="ECO:0000256" key="1">
    <source>
        <dbReference type="SAM" id="MobiDB-lite"/>
    </source>
</evidence>
<sequence length="569" mass="61586">MSGRRTDFFLSHAGRDTAWAEWLAWQLQQAGYSVQLDVWDWAPGEDFVARMEAALERADRLLAVCTEAYFSSAFGGAELRAAFAQSTAMQGRIVPVIVEPVTLPPLYAPLIRLDLTGLDEAAATARLLDRLTPGRPTAPPPFPQRPATSGGRPGFAGRPPAVWKVPPRNPHFTGRDGMLAELRGRLHASKGTMVVQALYGLGGVGKTQLVIEYAHRFAADYDLIWWLDAEQPALIGDQLAALATRLDLAPGATVTATVDRLLAELRGQTRWLLIFDNAERPRDIADYRPGGPGHMLVTSRYPGWGALGGRLEVDVLARAETIALLRARIPTLSEELADKLAAELGDLPLAAAQAAGYLEQTDLPPADYLRRFREHRETLLARGEVVGYAGRVDTAWALSLERLRGEDPAAVQLLELAAFLAPEPVPLTLFTGHPELLDEPLRTTAADPDALADTVGALVGYSLARRHPDAFKLHRLVQAVIRHRLPLDRQQASAHQVVAVVAAASPGDPEDPVSWAGYAQLAPHVLAGRGRMRNGRDRGVPPLLTAASAVRTPRTAASGRRPPSPRSDA</sequence>
<dbReference type="Proteomes" id="UP000198921">
    <property type="component" value="Unassembled WGS sequence"/>
</dbReference>
<protein>
    <submittedName>
        <fullName evidence="3">NB-ARC domain-containing protein</fullName>
    </submittedName>
</protein>
<dbReference type="InterPro" id="IPR027417">
    <property type="entry name" value="P-loop_NTPase"/>
</dbReference>
<dbReference type="RefSeq" id="WP_244522725.1">
    <property type="nucleotide sequence ID" value="NZ_FNOT01000016.1"/>
</dbReference>
<dbReference type="PROSITE" id="PS50104">
    <property type="entry name" value="TIR"/>
    <property type="match status" value="1"/>
</dbReference>
<accession>A0A1H3PM14</accession>
<dbReference type="EMBL" id="FNOT01000016">
    <property type="protein sequence ID" value="SDZ02097.1"/>
    <property type="molecule type" value="Genomic_DNA"/>
</dbReference>
<dbReference type="SUPFAM" id="SSF52200">
    <property type="entry name" value="Toll/Interleukin receptor TIR domain"/>
    <property type="match status" value="1"/>
</dbReference>
<dbReference type="Pfam" id="PF25000">
    <property type="entry name" value="DUF7779"/>
    <property type="match status" value="1"/>
</dbReference>
<dbReference type="PANTHER" id="PTHR35205:SF1">
    <property type="entry name" value="ZU5 DOMAIN-CONTAINING PROTEIN"/>
    <property type="match status" value="1"/>
</dbReference>
<feature type="compositionally biased region" description="Low complexity" evidence="1">
    <location>
        <begin position="145"/>
        <end position="161"/>
    </location>
</feature>
<feature type="region of interest" description="Disordered" evidence="1">
    <location>
        <begin position="132"/>
        <end position="169"/>
    </location>
</feature>
<dbReference type="Gene3D" id="3.40.50.300">
    <property type="entry name" value="P-loop containing nucleotide triphosphate hydrolases"/>
    <property type="match status" value="1"/>
</dbReference>
<organism evidence="3 4">
    <name type="scientific">Geodermatophilus africanus</name>
    <dbReference type="NCBI Taxonomy" id="1137993"/>
    <lineage>
        <taxon>Bacteria</taxon>
        <taxon>Bacillati</taxon>
        <taxon>Actinomycetota</taxon>
        <taxon>Actinomycetes</taxon>
        <taxon>Geodermatophilales</taxon>
        <taxon>Geodermatophilaceae</taxon>
        <taxon>Geodermatophilus</taxon>
    </lineage>
</organism>
<dbReference type="InterPro" id="IPR035897">
    <property type="entry name" value="Toll_tir_struct_dom_sf"/>
</dbReference>
<evidence type="ECO:0000259" key="2">
    <source>
        <dbReference type="PROSITE" id="PS50104"/>
    </source>
</evidence>
<dbReference type="PANTHER" id="PTHR35205">
    <property type="entry name" value="NB-ARC AND TPR DOMAIN PROTEIN"/>
    <property type="match status" value="1"/>
</dbReference>
<dbReference type="Gene3D" id="3.40.50.10140">
    <property type="entry name" value="Toll/interleukin-1 receptor homology (TIR) domain"/>
    <property type="match status" value="1"/>
</dbReference>
<name>A0A1H3PM14_9ACTN</name>
<dbReference type="STRING" id="1137993.SAMN05660209_04399"/>
<dbReference type="Pfam" id="PF13676">
    <property type="entry name" value="TIR_2"/>
    <property type="match status" value="1"/>
</dbReference>
<feature type="domain" description="TIR" evidence="2">
    <location>
        <begin position="4"/>
        <end position="135"/>
    </location>
</feature>
<reference evidence="4" key="1">
    <citation type="submission" date="2016-10" db="EMBL/GenBank/DDBJ databases">
        <authorList>
            <person name="Varghese N."/>
            <person name="Submissions S."/>
        </authorList>
    </citation>
    <scope>NUCLEOTIDE SEQUENCE [LARGE SCALE GENOMIC DNA]</scope>
    <source>
        <strain evidence="4">DSM 45422</strain>
    </source>
</reference>
<dbReference type="AlphaFoldDB" id="A0A1H3PM14"/>
<evidence type="ECO:0000313" key="4">
    <source>
        <dbReference type="Proteomes" id="UP000198921"/>
    </source>
</evidence>
<dbReference type="GO" id="GO:0007165">
    <property type="term" value="P:signal transduction"/>
    <property type="evidence" value="ECO:0007669"/>
    <property type="project" value="InterPro"/>
</dbReference>
<dbReference type="SUPFAM" id="SSF52540">
    <property type="entry name" value="P-loop containing nucleoside triphosphate hydrolases"/>
    <property type="match status" value="1"/>
</dbReference>
<keyword evidence="4" id="KW-1185">Reference proteome</keyword>
<dbReference type="InterPro" id="IPR056681">
    <property type="entry name" value="DUF7779"/>
</dbReference>
<proteinExistence type="predicted"/>